<evidence type="ECO:0000256" key="2">
    <source>
        <dbReference type="SAM" id="MobiDB-lite"/>
    </source>
</evidence>
<evidence type="ECO:0000256" key="1">
    <source>
        <dbReference type="ARBA" id="ARBA00022441"/>
    </source>
</evidence>
<protein>
    <submittedName>
        <fullName evidence="3">Uncharacterized protein</fullName>
    </submittedName>
</protein>
<dbReference type="InterPro" id="IPR015915">
    <property type="entry name" value="Kelch-typ_b-propeller"/>
</dbReference>
<dbReference type="Gene3D" id="2.120.10.80">
    <property type="entry name" value="Kelch-type beta propeller"/>
    <property type="match status" value="2"/>
</dbReference>
<organism evidence="3 4">
    <name type="scientific">Batillaria attramentaria</name>
    <dbReference type="NCBI Taxonomy" id="370345"/>
    <lineage>
        <taxon>Eukaryota</taxon>
        <taxon>Metazoa</taxon>
        <taxon>Spiralia</taxon>
        <taxon>Lophotrochozoa</taxon>
        <taxon>Mollusca</taxon>
        <taxon>Gastropoda</taxon>
        <taxon>Caenogastropoda</taxon>
        <taxon>Sorbeoconcha</taxon>
        <taxon>Cerithioidea</taxon>
        <taxon>Batillariidae</taxon>
        <taxon>Batillaria</taxon>
    </lineage>
</organism>
<name>A0ABD0LWC1_9CAEN</name>
<gene>
    <name evidence="3" type="ORF">BaRGS_00005057</name>
</gene>
<feature type="region of interest" description="Disordered" evidence="2">
    <location>
        <begin position="124"/>
        <end position="149"/>
    </location>
</feature>
<feature type="region of interest" description="Disordered" evidence="2">
    <location>
        <begin position="1"/>
        <end position="111"/>
    </location>
</feature>
<accession>A0ABD0LWC1</accession>
<dbReference type="PANTHER" id="PTHR46375">
    <property type="entry name" value="KELCH REPEAT AND BTB DOMAIN-CONTAINING PROTEIN 13-RELATED"/>
    <property type="match status" value="1"/>
</dbReference>
<dbReference type="EMBL" id="JACVVK020000019">
    <property type="protein sequence ID" value="KAK7503518.1"/>
    <property type="molecule type" value="Genomic_DNA"/>
</dbReference>
<keyword evidence="4" id="KW-1185">Reference proteome</keyword>
<comment type="caution">
    <text evidence="3">The sequence shown here is derived from an EMBL/GenBank/DDBJ whole genome shotgun (WGS) entry which is preliminary data.</text>
</comment>
<reference evidence="3 4" key="1">
    <citation type="journal article" date="2023" name="Sci. Data">
        <title>Genome assembly of the Korean intertidal mud-creeper Batillaria attramentaria.</title>
        <authorList>
            <person name="Patra A.K."/>
            <person name="Ho P.T."/>
            <person name="Jun S."/>
            <person name="Lee S.J."/>
            <person name="Kim Y."/>
            <person name="Won Y.J."/>
        </authorList>
    </citation>
    <scope>NUCLEOTIDE SEQUENCE [LARGE SCALE GENOMIC DNA]</scope>
    <source>
        <strain evidence="3">Wonlab-2016</strain>
    </source>
</reference>
<feature type="compositionally biased region" description="Polar residues" evidence="2">
    <location>
        <begin position="34"/>
        <end position="52"/>
    </location>
</feature>
<sequence length="511" mass="55777">MSSSVPLKKTSSVDSRGIPLLPSNQRSSTHRATDLSSLQLEPSSDKSATQDSVTDHERSLAPRPSTSGALGAGEHLKHGEPGVPPGSDMPGSTSPEHDISLEGASRPSRHQPFASHLRESLIPTGVDASSKLPVPASQDTRRQLEPPPSHLPIFKFYSSNFDAEDMYGRVTGITVGFRRASWEQDGGGDQAHKESETDREILAMGGLRDSEHKDGISHAHRYSPTKHSWEQFSDMPETRLNFGVAYLKNCIYVVGGYEPKAAKKGIRATRSTFRFDPVIQSWETVGEMKTARSFHSVCCLRDRLYAIGGQDDCDSVLNSAEVFDLSSDKWSPVASMSCGRVGASCVSFKDQIMITGGYGEAACDGAQCPVLLSTEWFDPSTNRWTRKSELRVPRAQACMVVVDDCVYLCGGAYRDPFTGALCSMADVDKYDPVTEEWEHLTDLHTARHNAGATVIDGKIYIVGGVSTNTNQVIRSVECYDTKSGKWDLTVPDLPRGAKSLSCVVIPQDILW</sequence>
<dbReference type="Pfam" id="PF24681">
    <property type="entry name" value="Kelch_KLHDC2_KLHL20_DRC7"/>
    <property type="match status" value="1"/>
</dbReference>
<dbReference type="SMART" id="SM00612">
    <property type="entry name" value="Kelch"/>
    <property type="match status" value="6"/>
</dbReference>
<keyword evidence="1" id="KW-0880">Kelch repeat</keyword>
<dbReference type="InterPro" id="IPR052392">
    <property type="entry name" value="Kelch-BTB_domain-containing"/>
</dbReference>
<evidence type="ECO:0000313" key="3">
    <source>
        <dbReference type="EMBL" id="KAK7503518.1"/>
    </source>
</evidence>
<feature type="compositionally biased region" description="Polar residues" evidence="2">
    <location>
        <begin position="1"/>
        <end position="14"/>
    </location>
</feature>
<dbReference type="SUPFAM" id="SSF117281">
    <property type="entry name" value="Kelch motif"/>
    <property type="match status" value="2"/>
</dbReference>
<evidence type="ECO:0000313" key="4">
    <source>
        <dbReference type="Proteomes" id="UP001519460"/>
    </source>
</evidence>
<dbReference type="InterPro" id="IPR006652">
    <property type="entry name" value="Kelch_1"/>
</dbReference>
<dbReference type="AlphaFoldDB" id="A0ABD0LWC1"/>
<proteinExistence type="predicted"/>
<dbReference type="PANTHER" id="PTHR46375:SF3">
    <property type="entry name" value="KELCH REPEAT AND BTB DOMAIN-CONTAINING PROTEIN 13"/>
    <property type="match status" value="1"/>
</dbReference>
<dbReference type="Proteomes" id="UP001519460">
    <property type="component" value="Unassembled WGS sequence"/>
</dbReference>
<dbReference type="Pfam" id="PF01344">
    <property type="entry name" value="Kelch_1"/>
    <property type="match status" value="1"/>
</dbReference>